<comment type="caution">
    <text evidence="7">The sequence shown here is derived from an EMBL/GenBank/DDBJ whole genome shotgun (WGS) entry which is preliminary data.</text>
</comment>
<evidence type="ECO:0000256" key="4">
    <source>
        <dbReference type="ARBA" id="ARBA00047343"/>
    </source>
</evidence>
<name>A0A1Y2BL94_9TREE</name>
<dbReference type="FunCoup" id="A0A1Y2BL94">
    <property type="interactions" value="378"/>
</dbReference>
<gene>
    <name evidence="7" type="ORF">BCR39DRAFT_555659</name>
</gene>
<proteinExistence type="inferred from homology"/>
<dbReference type="CDD" id="cd06428">
    <property type="entry name" value="M1P_guanylylT_A_like_N"/>
    <property type="match status" value="1"/>
</dbReference>
<evidence type="ECO:0000259" key="6">
    <source>
        <dbReference type="Pfam" id="PF25087"/>
    </source>
</evidence>
<keyword evidence="8" id="KW-1185">Reference proteome</keyword>
<dbReference type="InParanoid" id="A0A1Y2BL94"/>
<evidence type="ECO:0000256" key="1">
    <source>
        <dbReference type="ARBA" id="ARBA00004823"/>
    </source>
</evidence>
<dbReference type="InterPro" id="IPR029044">
    <property type="entry name" value="Nucleotide-diphossugar_trans"/>
</dbReference>
<dbReference type="SUPFAM" id="SSF53448">
    <property type="entry name" value="Nucleotide-diphospho-sugar transferases"/>
    <property type="match status" value="1"/>
</dbReference>
<evidence type="ECO:0000256" key="2">
    <source>
        <dbReference type="ARBA" id="ARBA00007274"/>
    </source>
</evidence>
<dbReference type="InterPro" id="IPR018357">
    <property type="entry name" value="Hexapep_transf_CS"/>
</dbReference>
<evidence type="ECO:0000256" key="3">
    <source>
        <dbReference type="ARBA" id="ARBA00012387"/>
    </source>
</evidence>
<comment type="similarity">
    <text evidence="2">Belongs to the transferase hexapeptide repeat family.</text>
</comment>
<dbReference type="AlphaFoldDB" id="A0A1Y2BL94"/>
<evidence type="ECO:0000313" key="7">
    <source>
        <dbReference type="EMBL" id="ORY35511.1"/>
    </source>
</evidence>
<dbReference type="Pfam" id="PF00483">
    <property type="entry name" value="NTP_transferase"/>
    <property type="match status" value="1"/>
</dbReference>
<dbReference type="GO" id="GO:0005525">
    <property type="term" value="F:GTP binding"/>
    <property type="evidence" value="ECO:0007669"/>
    <property type="project" value="UniProtKB-KW"/>
</dbReference>
<dbReference type="PROSITE" id="PS00101">
    <property type="entry name" value="HEXAPEP_TRANSFERASES"/>
    <property type="match status" value="1"/>
</dbReference>
<organism evidence="7 8">
    <name type="scientific">Naematelia encephala</name>
    <dbReference type="NCBI Taxonomy" id="71784"/>
    <lineage>
        <taxon>Eukaryota</taxon>
        <taxon>Fungi</taxon>
        <taxon>Dikarya</taxon>
        <taxon>Basidiomycota</taxon>
        <taxon>Agaricomycotina</taxon>
        <taxon>Tremellomycetes</taxon>
        <taxon>Tremellales</taxon>
        <taxon>Naemateliaceae</taxon>
        <taxon>Naematelia</taxon>
    </lineage>
</organism>
<feature type="domain" description="Nucleotidyl transferase" evidence="5">
    <location>
        <begin position="5"/>
        <end position="203"/>
    </location>
</feature>
<dbReference type="Gene3D" id="2.160.10.10">
    <property type="entry name" value="Hexapeptide repeat proteins"/>
    <property type="match status" value="1"/>
</dbReference>
<evidence type="ECO:0000313" key="8">
    <source>
        <dbReference type="Proteomes" id="UP000193986"/>
    </source>
</evidence>
<dbReference type="InterPro" id="IPR005835">
    <property type="entry name" value="NTP_transferase_dom"/>
</dbReference>
<comment type="pathway">
    <text evidence="1">Nucleotide-sugar biosynthesis; GDP-alpha-D-mannose biosynthesis; GDP-alpha-D-mannose from alpha-D-mannose 1-phosphate (GTP route): step 1/1.</text>
</comment>
<dbReference type="InterPro" id="IPR050486">
    <property type="entry name" value="Mannose-1P_guanyltransferase"/>
</dbReference>
<dbReference type="Pfam" id="PF25087">
    <property type="entry name" value="GMPPB_C"/>
    <property type="match status" value="1"/>
</dbReference>
<comment type="catalytic activity">
    <reaction evidence="4">
        <text>alpha-D-mannose 1-phosphate + GTP + H(+) = GDP-alpha-D-mannose + diphosphate</text>
        <dbReference type="Rhea" id="RHEA:15229"/>
        <dbReference type="ChEBI" id="CHEBI:15378"/>
        <dbReference type="ChEBI" id="CHEBI:33019"/>
        <dbReference type="ChEBI" id="CHEBI:37565"/>
        <dbReference type="ChEBI" id="CHEBI:57527"/>
        <dbReference type="ChEBI" id="CHEBI:58409"/>
        <dbReference type="EC" id="2.7.7.13"/>
    </reaction>
</comment>
<accession>A0A1Y2BL94</accession>
<keyword evidence="7" id="KW-0808">Transferase</keyword>
<reference evidence="7 8" key="1">
    <citation type="submission" date="2016-07" db="EMBL/GenBank/DDBJ databases">
        <title>Pervasive Adenine N6-methylation of Active Genes in Fungi.</title>
        <authorList>
            <consortium name="DOE Joint Genome Institute"/>
            <person name="Mondo S.J."/>
            <person name="Dannebaum R.O."/>
            <person name="Kuo R.C."/>
            <person name="Labutti K."/>
            <person name="Haridas S."/>
            <person name="Kuo A."/>
            <person name="Salamov A."/>
            <person name="Ahrendt S.R."/>
            <person name="Lipzen A."/>
            <person name="Sullivan W."/>
            <person name="Andreopoulos W.B."/>
            <person name="Clum A."/>
            <person name="Lindquist E."/>
            <person name="Daum C."/>
            <person name="Ramamoorthy G.K."/>
            <person name="Gryganskyi A."/>
            <person name="Culley D."/>
            <person name="Magnuson J.K."/>
            <person name="James T.Y."/>
            <person name="O'Malley M.A."/>
            <person name="Stajich J.E."/>
            <person name="Spatafora J.W."/>
            <person name="Visel A."/>
            <person name="Grigoriev I.V."/>
        </authorList>
    </citation>
    <scope>NUCLEOTIDE SEQUENCE [LARGE SCALE GENOMIC DNA]</scope>
    <source>
        <strain evidence="7 8">68-887.2</strain>
    </source>
</reference>
<feature type="domain" description="Mannose-1-phosphate guanyltransferase C-terminal" evidence="6">
    <location>
        <begin position="280"/>
        <end position="397"/>
    </location>
</feature>
<dbReference type="InterPro" id="IPR056729">
    <property type="entry name" value="GMPPB_C"/>
</dbReference>
<evidence type="ECO:0000259" key="5">
    <source>
        <dbReference type="Pfam" id="PF00483"/>
    </source>
</evidence>
<dbReference type="PANTHER" id="PTHR22572">
    <property type="entry name" value="SUGAR-1-PHOSPHATE GUANYL TRANSFERASE"/>
    <property type="match status" value="1"/>
</dbReference>
<dbReference type="Proteomes" id="UP000193986">
    <property type="component" value="Unassembled WGS sequence"/>
</dbReference>
<protein>
    <recommendedName>
        <fullName evidence="3">mannose-1-phosphate guanylyltransferase</fullName>
        <ecNumber evidence="3">2.7.7.13</ecNumber>
    </recommendedName>
</protein>
<dbReference type="GO" id="GO:0004475">
    <property type="term" value="F:mannose-1-phosphate guanylyltransferase (GTP) activity"/>
    <property type="evidence" value="ECO:0007669"/>
    <property type="project" value="UniProtKB-EC"/>
</dbReference>
<dbReference type="STRING" id="71784.A0A1Y2BL94"/>
<dbReference type="EMBL" id="MCFC01000001">
    <property type="protein sequence ID" value="ORY35511.1"/>
    <property type="molecule type" value="Genomic_DNA"/>
</dbReference>
<dbReference type="OrthoDB" id="285674at2759"/>
<sequence length="402" mass="43731">MAVTKGVILVGGPSKGTRMRPLSLDCPKPLLPIAGKPMIWHPLAALAQVSGLVEIIIIGFYEDSVMSGFIKDAKREFPNITITYLREYRPLGTAGGLYHFRDSILRAPTPQHIFICNIDVACSFPLAEMMTLHSKHRGVGTILSVTVKKETATQYGCIVTDPETQQMVHYVEKPDSWISNMVNGGVYLFDKTLFDEIKVAMDDKTARAAEDPLVKPDEILRLEQDVIVPLAAAKKMYVYETKSFWRQMKTAASAVTASSLYLNNFAKTSPELLAKPSASIISPTFIDPTASIDPTAKIGPNVAIGPHVRIGKGARVKDAIIMEGSVLEQHSCVLNSIVGTDCHIGPWARVDGAPEPEAEVKGQISVTVLATEVTLAPETLVRSCIVLPNKSLDRNSANQVLL</sequence>
<dbReference type="EC" id="2.7.7.13" evidence="3"/>
<dbReference type="Gene3D" id="3.90.550.10">
    <property type="entry name" value="Spore Coat Polysaccharide Biosynthesis Protein SpsA, Chain A"/>
    <property type="match status" value="1"/>
</dbReference>